<evidence type="ECO:0000259" key="2">
    <source>
        <dbReference type="PROSITE" id="PS50004"/>
    </source>
</evidence>
<dbReference type="GO" id="GO:0004435">
    <property type="term" value="F:phosphatidylinositol-4,5-bisphosphate phospholipase C activity"/>
    <property type="evidence" value="ECO:0007669"/>
    <property type="project" value="UniProtKB-EC"/>
</dbReference>
<dbReference type="InterPro" id="IPR001192">
    <property type="entry name" value="PI-PLC_fam"/>
</dbReference>
<dbReference type="Proteomes" id="UP001356427">
    <property type="component" value="Unassembled WGS sequence"/>
</dbReference>
<evidence type="ECO:0000313" key="4">
    <source>
        <dbReference type="EMBL" id="KAK6309462.1"/>
    </source>
</evidence>
<proteinExistence type="predicted"/>
<dbReference type="InterPro" id="IPR035892">
    <property type="entry name" value="C2_domain_sf"/>
</dbReference>
<dbReference type="SUPFAM" id="SSF49562">
    <property type="entry name" value="C2 domain (Calcium/lipid-binding domain, CaLB)"/>
    <property type="match status" value="1"/>
</dbReference>
<dbReference type="EC" id="3.1.4.11" evidence="1"/>
<comment type="caution">
    <text evidence="4">The sequence shown here is derived from an EMBL/GenBank/DDBJ whole genome shotgun (WGS) entry which is preliminary data.</text>
</comment>
<dbReference type="GO" id="GO:0035556">
    <property type="term" value="P:intracellular signal transduction"/>
    <property type="evidence" value="ECO:0007669"/>
    <property type="project" value="InterPro"/>
</dbReference>
<dbReference type="GO" id="GO:0016042">
    <property type="term" value="P:lipid catabolic process"/>
    <property type="evidence" value="ECO:0007669"/>
    <property type="project" value="UniProtKB-KW"/>
</dbReference>
<dbReference type="SMART" id="SM00149">
    <property type="entry name" value="PLCYc"/>
    <property type="match status" value="1"/>
</dbReference>
<keyword evidence="1" id="KW-0442">Lipid degradation</keyword>
<keyword evidence="1" id="KW-0443">Lipid metabolism</keyword>
<dbReference type="AlphaFoldDB" id="A0AAN8LIZ3"/>
<reference evidence="4 5" key="1">
    <citation type="submission" date="2021-04" db="EMBL/GenBank/DDBJ databases">
        <authorList>
            <person name="De Guttry C."/>
            <person name="Zahm M."/>
            <person name="Klopp C."/>
            <person name="Cabau C."/>
            <person name="Louis A."/>
            <person name="Berthelot C."/>
            <person name="Parey E."/>
            <person name="Roest Crollius H."/>
            <person name="Montfort J."/>
            <person name="Robinson-Rechavi M."/>
            <person name="Bucao C."/>
            <person name="Bouchez O."/>
            <person name="Gislard M."/>
            <person name="Lluch J."/>
            <person name="Milhes M."/>
            <person name="Lampietro C."/>
            <person name="Lopez Roques C."/>
            <person name="Donnadieu C."/>
            <person name="Braasch I."/>
            <person name="Desvignes T."/>
            <person name="Postlethwait J."/>
            <person name="Bobe J."/>
            <person name="Wedekind C."/>
            <person name="Guiguen Y."/>
        </authorList>
    </citation>
    <scope>NUCLEOTIDE SEQUENCE [LARGE SCALE GENOMIC DNA]</scope>
    <source>
        <strain evidence="4">Cs_M1</strain>
        <tissue evidence="4">Blood</tissue>
    </source>
</reference>
<dbReference type="Pfam" id="PF00168">
    <property type="entry name" value="C2"/>
    <property type="match status" value="1"/>
</dbReference>
<dbReference type="SUPFAM" id="SSF51695">
    <property type="entry name" value="PLC-like phosphodiesterases"/>
    <property type="match status" value="1"/>
</dbReference>
<evidence type="ECO:0000256" key="1">
    <source>
        <dbReference type="RuleBase" id="RU361133"/>
    </source>
</evidence>
<dbReference type="PANTHER" id="PTHR10336:SF210">
    <property type="entry name" value="1-PHOSPHATIDYLINOSITOL 4,5-BISPHOSPHATE PHOSPHODIESTERASE DELTA-1"/>
    <property type="match status" value="1"/>
</dbReference>
<dbReference type="PROSITE" id="PS50008">
    <property type="entry name" value="PIPLC_Y_DOMAIN"/>
    <property type="match status" value="1"/>
</dbReference>
<dbReference type="SMART" id="SM00239">
    <property type="entry name" value="C2"/>
    <property type="match status" value="1"/>
</dbReference>
<feature type="domain" description="PI-PLC Y-box" evidence="3">
    <location>
        <begin position="44"/>
        <end position="114"/>
    </location>
</feature>
<comment type="catalytic activity">
    <reaction evidence="1">
        <text>a 1,2-diacyl-sn-glycero-3-phospho-(1D-myo-inositol-4,5-bisphosphate) + H2O = 1D-myo-inositol 1,4,5-trisphosphate + a 1,2-diacyl-sn-glycerol + H(+)</text>
        <dbReference type="Rhea" id="RHEA:33179"/>
        <dbReference type="ChEBI" id="CHEBI:15377"/>
        <dbReference type="ChEBI" id="CHEBI:15378"/>
        <dbReference type="ChEBI" id="CHEBI:17815"/>
        <dbReference type="ChEBI" id="CHEBI:58456"/>
        <dbReference type="ChEBI" id="CHEBI:203600"/>
        <dbReference type="EC" id="3.1.4.11"/>
    </reaction>
</comment>
<protein>
    <recommendedName>
        <fullName evidence="1">Phosphoinositide phospholipase C</fullName>
        <ecNumber evidence="1">3.1.4.11</ecNumber>
    </recommendedName>
</protein>
<sequence length="264" mass="29849">MHVLEHTSIMHVLEHTSIMHVLEQFLQGLHHCPVWFTSLPANAFIHHNMTKLSRIYPAGSRTASSNYNPVPLWNAGCQIVALNFQTPSKEMDLNQGRFRSNGLSGYVLKPDFQRYAGSEFNPVTPTNGPWIKHKTFHVMVISAQQLPKLNKDKPKSIVDPLVKVEIYGVAADTSSQETYSIENNGFNPMWNETFQFDIQVPELALVRFLVEDYDSTSQNDLIGQYCLPLTSLQNGYRQVPLLNKRGDVIPSAGLFVHLMLLDAK</sequence>
<dbReference type="EMBL" id="JAGTTL010000018">
    <property type="protein sequence ID" value="KAK6309462.1"/>
    <property type="molecule type" value="Genomic_DNA"/>
</dbReference>
<evidence type="ECO:0000313" key="5">
    <source>
        <dbReference type="Proteomes" id="UP001356427"/>
    </source>
</evidence>
<feature type="domain" description="C2" evidence="2">
    <location>
        <begin position="117"/>
        <end position="243"/>
    </location>
</feature>
<accession>A0AAN8LIZ3</accession>
<dbReference type="GO" id="GO:0005886">
    <property type="term" value="C:plasma membrane"/>
    <property type="evidence" value="ECO:0007669"/>
    <property type="project" value="TreeGrafter"/>
</dbReference>
<dbReference type="InterPro" id="IPR017946">
    <property type="entry name" value="PLC-like_Pdiesterase_TIM-brl"/>
</dbReference>
<name>A0AAN8LIZ3_9TELE</name>
<evidence type="ECO:0000259" key="3">
    <source>
        <dbReference type="PROSITE" id="PS50008"/>
    </source>
</evidence>
<dbReference type="Gene3D" id="2.60.40.150">
    <property type="entry name" value="C2 domain"/>
    <property type="match status" value="1"/>
</dbReference>
<dbReference type="InterPro" id="IPR001711">
    <property type="entry name" value="PLipase_C_Pinositol-sp_Y"/>
</dbReference>
<organism evidence="4 5">
    <name type="scientific">Coregonus suidteri</name>
    <dbReference type="NCBI Taxonomy" id="861788"/>
    <lineage>
        <taxon>Eukaryota</taxon>
        <taxon>Metazoa</taxon>
        <taxon>Chordata</taxon>
        <taxon>Craniata</taxon>
        <taxon>Vertebrata</taxon>
        <taxon>Euteleostomi</taxon>
        <taxon>Actinopterygii</taxon>
        <taxon>Neopterygii</taxon>
        <taxon>Teleostei</taxon>
        <taxon>Protacanthopterygii</taxon>
        <taxon>Salmoniformes</taxon>
        <taxon>Salmonidae</taxon>
        <taxon>Coregoninae</taxon>
        <taxon>Coregonus</taxon>
    </lineage>
</organism>
<keyword evidence="5" id="KW-1185">Reference proteome</keyword>
<keyword evidence="1" id="KW-0378">Hydrolase</keyword>
<dbReference type="PROSITE" id="PS50004">
    <property type="entry name" value="C2"/>
    <property type="match status" value="1"/>
</dbReference>
<dbReference type="Gene3D" id="3.20.20.190">
    <property type="entry name" value="Phosphatidylinositol (PI) phosphodiesterase"/>
    <property type="match status" value="1"/>
</dbReference>
<dbReference type="CDD" id="cd00275">
    <property type="entry name" value="C2_PLC_like"/>
    <property type="match status" value="1"/>
</dbReference>
<dbReference type="FunFam" id="2.60.40.150:FF:000058">
    <property type="entry name" value="Phosphoinositide phospholipase C"/>
    <property type="match status" value="1"/>
</dbReference>
<dbReference type="Pfam" id="PF00387">
    <property type="entry name" value="PI-PLC-Y"/>
    <property type="match status" value="1"/>
</dbReference>
<dbReference type="InterPro" id="IPR000008">
    <property type="entry name" value="C2_dom"/>
</dbReference>
<dbReference type="PRINTS" id="PR00390">
    <property type="entry name" value="PHPHLIPASEC"/>
</dbReference>
<gene>
    <name evidence="4" type="ORF">J4Q44_G00209250</name>
</gene>
<dbReference type="PANTHER" id="PTHR10336">
    <property type="entry name" value="PHOSPHOINOSITIDE-SPECIFIC PHOSPHOLIPASE C FAMILY PROTEIN"/>
    <property type="match status" value="1"/>
</dbReference>